<evidence type="ECO:0000313" key="3">
    <source>
        <dbReference type="Proteomes" id="UP000275076"/>
    </source>
</evidence>
<reference evidence="2 3" key="1">
    <citation type="submission" date="2018-10" db="EMBL/GenBank/DDBJ databases">
        <title>Draft genome sequence of Bacillus salarius IM0101, isolated from a hypersaline soil in Inner Mongolia, China.</title>
        <authorList>
            <person name="Yamprayoonswat W."/>
            <person name="Boonvisut S."/>
            <person name="Jumpathong W."/>
            <person name="Sittihan S."/>
            <person name="Ruangsuj P."/>
            <person name="Wanthongcharoen S."/>
            <person name="Thongpramul N."/>
            <person name="Pimmason S."/>
            <person name="Yu B."/>
            <person name="Yasawong M."/>
        </authorList>
    </citation>
    <scope>NUCLEOTIDE SEQUENCE [LARGE SCALE GENOMIC DNA]</scope>
    <source>
        <strain evidence="2 3">IM0101</strain>
    </source>
</reference>
<feature type="compositionally biased region" description="Polar residues" evidence="1">
    <location>
        <begin position="19"/>
        <end position="33"/>
    </location>
</feature>
<dbReference type="RefSeq" id="WP_221761404.1">
    <property type="nucleotide sequence ID" value="NZ_RBVX01000100.1"/>
</dbReference>
<sequence length="153" mass="16282">GTIHFKKADLSKSDVGLDNVTNNEQIPISQKGSNDGVAELNSSGVVPDSQLPNDVTEKYYVAGIYTGNGNSSQNIDLGFRPSAVFVYPRSGDPEISSDTGAGLALDGYPAENGDLQIVEIVSNGFDVFFEYNDGVATNTDAPGPNPFRYVAWK</sequence>
<proteinExistence type="predicted"/>
<dbReference type="Proteomes" id="UP000275076">
    <property type="component" value="Unassembled WGS sequence"/>
</dbReference>
<name>A0A428MS99_9BACI</name>
<gene>
    <name evidence="2" type="ORF">D7Z54_33255</name>
</gene>
<evidence type="ECO:0000256" key="1">
    <source>
        <dbReference type="SAM" id="MobiDB-lite"/>
    </source>
</evidence>
<organism evidence="2 3">
    <name type="scientific">Salibacterium salarium</name>
    <dbReference type="NCBI Taxonomy" id="284579"/>
    <lineage>
        <taxon>Bacteria</taxon>
        <taxon>Bacillati</taxon>
        <taxon>Bacillota</taxon>
        <taxon>Bacilli</taxon>
        <taxon>Bacillales</taxon>
        <taxon>Bacillaceae</taxon>
    </lineage>
</organism>
<feature type="non-terminal residue" evidence="2">
    <location>
        <position position="1"/>
    </location>
</feature>
<evidence type="ECO:0000313" key="2">
    <source>
        <dbReference type="EMBL" id="RSL29050.1"/>
    </source>
</evidence>
<comment type="caution">
    <text evidence="2">The sequence shown here is derived from an EMBL/GenBank/DDBJ whole genome shotgun (WGS) entry which is preliminary data.</text>
</comment>
<dbReference type="EMBL" id="RBVX01000100">
    <property type="protein sequence ID" value="RSL29050.1"/>
    <property type="molecule type" value="Genomic_DNA"/>
</dbReference>
<protein>
    <submittedName>
        <fullName evidence="2">Uncharacterized protein</fullName>
    </submittedName>
</protein>
<accession>A0A428MS99</accession>
<dbReference type="AlphaFoldDB" id="A0A428MS99"/>
<keyword evidence="3" id="KW-1185">Reference proteome</keyword>
<feature type="region of interest" description="Disordered" evidence="1">
    <location>
        <begin position="16"/>
        <end position="51"/>
    </location>
</feature>